<evidence type="ECO:0000313" key="3">
    <source>
        <dbReference type="EMBL" id="MFD1164302.1"/>
    </source>
</evidence>
<evidence type="ECO:0000256" key="2">
    <source>
        <dbReference type="ARBA" id="ARBA00022737"/>
    </source>
</evidence>
<dbReference type="EMBL" id="JBHTKY010000001">
    <property type="protein sequence ID" value="MFD1164302.1"/>
    <property type="molecule type" value="Genomic_DNA"/>
</dbReference>
<accession>A0ABW3RID0</accession>
<keyword evidence="1" id="KW-0880">Kelch repeat</keyword>
<dbReference type="SUPFAM" id="SSF117281">
    <property type="entry name" value="Kelch motif"/>
    <property type="match status" value="1"/>
</dbReference>
<dbReference type="RefSeq" id="WP_138089493.1">
    <property type="nucleotide sequence ID" value="NZ_JALXMZ010000021.1"/>
</dbReference>
<evidence type="ECO:0000256" key="1">
    <source>
        <dbReference type="ARBA" id="ARBA00022441"/>
    </source>
</evidence>
<comment type="caution">
    <text evidence="3">The sequence shown here is derived from an EMBL/GenBank/DDBJ whole genome shotgun (WGS) entry which is preliminary data.</text>
</comment>
<keyword evidence="4" id="KW-1185">Reference proteome</keyword>
<protein>
    <submittedName>
        <fullName evidence="3">Kelch repeat-containing protein</fullName>
    </submittedName>
</protein>
<proteinExistence type="predicted"/>
<dbReference type="InterPro" id="IPR015915">
    <property type="entry name" value="Kelch-typ_b-propeller"/>
</dbReference>
<dbReference type="Pfam" id="PF24681">
    <property type="entry name" value="Kelch_KLHDC2_KLHL20_DRC7"/>
    <property type="match status" value="1"/>
</dbReference>
<dbReference type="Proteomes" id="UP001597205">
    <property type="component" value="Unassembled WGS sequence"/>
</dbReference>
<name>A0ABW3RID0_9SPHI</name>
<organism evidence="3 4">
    <name type="scientific">Sphingobacterium daejeonense</name>
    <dbReference type="NCBI Taxonomy" id="371142"/>
    <lineage>
        <taxon>Bacteria</taxon>
        <taxon>Pseudomonadati</taxon>
        <taxon>Bacteroidota</taxon>
        <taxon>Sphingobacteriia</taxon>
        <taxon>Sphingobacteriales</taxon>
        <taxon>Sphingobacteriaceae</taxon>
        <taxon>Sphingobacterium</taxon>
    </lineage>
</organism>
<gene>
    <name evidence="3" type="ORF">ACFQ2C_01645</name>
</gene>
<evidence type="ECO:0000313" key="4">
    <source>
        <dbReference type="Proteomes" id="UP001597205"/>
    </source>
</evidence>
<reference evidence="4" key="1">
    <citation type="journal article" date="2019" name="Int. J. Syst. Evol. Microbiol.">
        <title>The Global Catalogue of Microorganisms (GCM) 10K type strain sequencing project: providing services to taxonomists for standard genome sequencing and annotation.</title>
        <authorList>
            <consortium name="The Broad Institute Genomics Platform"/>
            <consortium name="The Broad Institute Genome Sequencing Center for Infectious Disease"/>
            <person name="Wu L."/>
            <person name="Ma J."/>
        </authorList>
    </citation>
    <scope>NUCLEOTIDE SEQUENCE [LARGE SCALE GENOMIC DNA]</scope>
    <source>
        <strain evidence="4">CCUG 52468</strain>
    </source>
</reference>
<dbReference type="PANTHER" id="PTHR45632">
    <property type="entry name" value="LD33804P"/>
    <property type="match status" value="1"/>
</dbReference>
<dbReference type="Gene3D" id="2.120.10.80">
    <property type="entry name" value="Kelch-type beta propeller"/>
    <property type="match status" value="1"/>
</dbReference>
<sequence length="330" mass="35885">MNKRNWLVLLLIGAFAITTFNSCKKEDAEETDSGPTEWEKSIVFTGKPRNGAATFTINDVAYLVGGQMKNNEILSDSYSFDGNAWSKKADFTGPKRHSAVGFEVAGKGYIGLGYGTDGETTGALKDFYQFDPASNTWKKVADFPGEARHSAIAFTLGNAAYVGLGRIDATDETFSDIYKYDPASNTWSEIQTSFSNKKGDAFAFVINNVAYVGGGYSNGVPTEDFYSFDGKTWTKKKALNADNKDARRFRAGAFAIGSNGYVVSGRSQTGVVSTVWKYNPSDDSWTDGSQQLPSPREKAVAFALKGKGYITTGSSGTTFFDDTYVFTPVR</sequence>
<keyword evidence="2" id="KW-0677">Repeat</keyword>
<dbReference type="PANTHER" id="PTHR45632:SF3">
    <property type="entry name" value="KELCH-LIKE PROTEIN 32"/>
    <property type="match status" value="1"/>
</dbReference>